<keyword evidence="2" id="KW-1185">Reference proteome</keyword>
<name>A0ABP7J651_9ACTN</name>
<comment type="caution">
    <text evidence="1">The sequence shown here is derived from an EMBL/GenBank/DDBJ whole genome shotgun (WGS) entry which is preliminary data.</text>
</comment>
<organism evidence="1 2">
    <name type="scientific">Streptomyces coacervatus</name>
    <dbReference type="NCBI Taxonomy" id="647381"/>
    <lineage>
        <taxon>Bacteria</taxon>
        <taxon>Bacillati</taxon>
        <taxon>Actinomycetota</taxon>
        <taxon>Actinomycetes</taxon>
        <taxon>Kitasatosporales</taxon>
        <taxon>Streptomycetaceae</taxon>
        <taxon>Streptomyces</taxon>
    </lineage>
</organism>
<protein>
    <submittedName>
        <fullName evidence="1">Uncharacterized protein</fullName>
    </submittedName>
</protein>
<gene>
    <name evidence="1" type="ORF">GCM10022403_080040</name>
</gene>
<reference evidence="2" key="1">
    <citation type="journal article" date="2019" name="Int. J. Syst. Evol. Microbiol.">
        <title>The Global Catalogue of Microorganisms (GCM) 10K type strain sequencing project: providing services to taxonomists for standard genome sequencing and annotation.</title>
        <authorList>
            <consortium name="The Broad Institute Genomics Platform"/>
            <consortium name="The Broad Institute Genome Sequencing Center for Infectious Disease"/>
            <person name="Wu L."/>
            <person name="Ma J."/>
        </authorList>
    </citation>
    <scope>NUCLEOTIDE SEQUENCE [LARGE SCALE GENOMIC DNA]</scope>
    <source>
        <strain evidence="2">JCM 17138</strain>
    </source>
</reference>
<evidence type="ECO:0000313" key="2">
    <source>
        <dbReference type="Proteomes" id="UP001501009"/>
    </source>
</evidence>
<dbReference type="Gene3D" id="2.60.120.260">
    <property type="entry name" value="Galactose-binding domain-like"/>
    <property type="match status" value="1"/>
</dbReference>
<sequence length="770" mass="79689">MITLKEHRLPTDIGTRLARLEKLLRSAVRAPKLVNASIESGAVDVYDESGSLRAVIGQQPDGTSGVVAVNGPRPPIPSVPEVESVLGGLRITWDGGFADAEAAPLDLSRVQVHVLTSASAVPDARWPSATIEAASGASVTVAVNHYGPVWVRLVAVNTSGIPSLPSDAVRTMARRAVSGDLGNGVIQQGHIAVGAIATPHLAVGSVTPDQLAVGQGTNLIPDPGFEGAATANTVAAGGAAWSLAPGNRTGVGIRLDCTADAPTYFTLPLATVPVLAASQLFLGVDVLASEGLAAQAVKILARWETTAGEVLGYGVAEQAAPEAGVWRRVTGQVAAPQGTTRAVLCLEASAATAGWCVFDNAEAHTIFGDATGGARAEIGPRGLRLYDEDGEEVVSLVSGQANYLTLRNGTTRVAAIGSTGDASFQNLNVAGTVTIGGDDLATLNNGPRGLVAIDWMAASVKTTTGTEMGYIELAFDAEAGRMYRIAYDGSAECSAAGGSLVLRLRSGFAAAPLVKSTQLQEARFPLSQTARRHVRLEFTGVCAPDDLIRPGRNRLLLSFTSDSGAPAGQQVTLTGAKGRLGQMTVEDVGEQVAKTGVYNTGGAVVPDPPVKVTRTYKAAWSGSYANRSGYNSYYGNQMVGGYYSSNNGIQAALVGFGGSLASDLSGAKLLKVEVYLYANHWYLASGGTAVLKAHGHASRPGKFSADQSDSKAITGWARASGRWVDITSIFDSTTFRGIAVDPNVTSTTSYGKFDGVGSSHPPQLRVTYIK</sequence>
<accession>A0ABP7J651</accession>
<proteinExistence type="predicted"/>
<dbReference type="Proteomes" id="UP001501009">
    <property type="component" value="Unassembled WGS sequence"/>
</dbReference>
<evidence type="ECO:0000313" key="1">
    <source>
        <dbReference type="EMBL" id="GAA3835275.1"/>
    </source>
</evidence>
<dbReference type="EMBL" id="BAABDE010000031">
    <property type="protein sequence ID" value="GAA3835275.1"/>
    <property type="molecule type" value="Genomic_DNA"/>
</dbReference>